<dbReference type="OrthoDB" id="1683944at2"/>
<reference evidence="1 2" key="1">
    <citation type="submission" date="2019-02" db="EMBL/GenBank/DDBJ databases">
        <title>Closed genome of Sporomusa termitida DSM 4440.</title>
        <authorList>
            <person name="Poehlein A."/>
            <person name="Daniel R."/>
        </authorList>
    </citation>
    <scope>NUCLEOTIDE SEQUENCE [LARGE SCALE GENOMIC DNA]</scope>
    <source>
        <strain evidence="1 2">DSM 4440</strain>
    </source>
</reference>
<dbReference type="KEGG" id="sted:SPTER_17860"/>
<dbReference type="RefSeq" id="WP_144350065.1">
    <property type="nucleotide sequence ID" value="NZ_CP036259.1"/>
</dbReference>
<keyword evidence="2" id="KW-1185">Reference proteome</keyword>
<evidence type="ECO:0000313" key="1">
    <source>
        <dbReference type="EMBL" id="QDR80459.1"/>
    </source>
</evidence>
<dbReference type="AlphaFoldDB" id="A0A517DSY2"/>
<evidence type="ECO:0000313" key="2">
    <source>
        <dbReference type="Proteomes" id="UP000320776"/>
    </source>
</evidence>
<gene>
    <name evidence="1" type="ORF">SPTER_17860</name>
</gene>
<accession>A0A517DSY2</accession>
<sequence length="67" mass="7674">MTSDRKESLISKLTARIQEQLVMNGITDFQIADGNFHFANVDDKSRANAIIRDYLTYLLDHEAECLL</sequence>
<dbReference type="EMBL" id="CP036259">
    <property type="protein sequence ID" value="QDR80459.1"/>
    <property type="molecule type" value="Genomic_DNA"/>
</dbReference>
<dbReference type="Proteomes" id="UP000320776">
    <property type="component" value="Chromosome"/>
</dbReference>
<protein>
    <submittedName>
        <fullName evidence="1">Uncharacterized protein</fullName>
    </submittedName>
</protein>
<proteinExistence type="predicted"/>
<name>A0A517DSY2_9FIRM</name>
<organism evidence="1 2">
    <name type="scientific">Sporomusa termitida</name>
    <dbReference type="NCBI Taxonomy" id="2377"/>
    <lineage>
        <taxon>Bacteria</taxon>
        <taxon>Bacillati</taxon>
        <taxon>Bacillota</taxon>
        <taxon>Negativicutes</taxon>
        <taxon>Selenomonadales</taxon>
        <taxon>Sporomusaceae</taxon>
        <taxon>Sporomusa</taxon>
    </lineage>
</organism>